<evidence type="ECO:0000313" key="2">
    <source>
        <dbReference type="EMBL" id="GAK96708.1"/>
    </source>
</evidence>
<dbReference type="RefSeq" id="WP_042278155.1">
    <property type="nucleotide sequence ID" value="NZ_BBML01000003.1"/>
</dbReference>
<evidence type="ECO:0000256" key="1">
    <source>
        <dbReference type="SAM" id="MobiDB-lite"/>
    </source>
</evidence>
<keyword evidence="3" id="KW-1185">Reference proteome</keyword>
<accession>A0A090Q4M3</accession>
<name>A0A090Q4M3_9FLAO</name>
<comment type="caution">
    <text evidence="2">The sequence shown here is derived from an EMBL/GenBank/DDBJ whole genome shotgun (WGS) entry which is preliminary data.</text>
</comment>
<protein>
    <submittedName>
        <fullName evidence="2">Uncharacterized protein</fullName>
    </submittedName>
</protein>
<gene>
    <name evidence="2" type="ORF">JCM19294_1017</name>
</gene>
<feature type="region of interest" description="Disordered" evidence="1">
    <location>
        <begin position="1"/>
        <end position="22"/>
    </location>
</feature>
<organism evidence="2 3">
    <name type="scientific">Nonlabens tegetincola</name>
    <dbReference type="NCBI Taxonomy" id="323273"/>
    <lineage>
        <taxon>Bacteria</taxon>
        <taxon>Pseudomonadati</taxon>
        <taxon>Bacteroidota</taxon>
        <taxon>Flavobacteriia</taxon>
        <taxon>Flavobacteriales</taxon>
        <taxon>Flavobacteriaceae</taxon>
        <taxon>Nonlabens</taxon>
    </lineage>
</organism>
<dbReference type="EMBL" id="BBML01000003">
    <property type="protein sequence ID" value="GAK96708.1"/>
    <property type="molecule type" value="Genomic_DNA"/>
</dbReference>
<reference evidence="2" key="1">
    <citation type="journal article" date="2014" name="Genome Announc.">
        <title>Draft Genome Sequences of Marine Flavobacterium Nonlabens Strains NR17, NR24, NR27, NR32, NR33, and Ara13.</title>
        <authorList>
            <person name="Nakanishi M."/>
            <person name="Meirelles P."/>
            <person name="Suzuki R."/>
            <person name="Takatani N."/>
            <person name="Mino S."/>
            <person name="Suda W."/>
            <person name="Oshima K."/>
            <person name="Hattori M."/>
            <person name="Ohkuma M."/>
            <person name="Hosokawa M."/>
            <person name="Miyashita K."/>
            <person name="Thompson F.L."/>
            <person name="Niwa A."/>
            <person name="Sawabe T."/>
            <person name="Sawabe T."/>
        </authorList>
    </citation>
    <scope>NUCLEOTIDE SEQUENCE [LARGE SCALE GENOMIC DNA]</scope>
    <source>
        <strain evidence="2">JCM 19294</strain>
    </source>
</reference>
<dbReference type="AlphaFoldDB" id="A0A090Q4M3"/>
<evidence type="ECO:0000313" key="3">
    <source>
        <dbReference type="Proteomes" id="UP000029221"/>
    </source>
</evidence>
<proteinExistence type="predicted"/>
<dbReference type="Proteomes" id="UP000029221">
    <property type="component" value="Unassembled WGS sequence"/>
</dbReference>
<sequence>MVSFSCETDSEESLEKESNQTLSKSGFDAESTYFSILSNTEEGMIQFDNLDNPEKQAVWVFKYNRFITDNTLNTAQLDVVNAVKNYVESVDFDTEPNAVAEASLEDQIQSVFDEDTSSFLLLTLENGPSDINQSGTTQTEGCFWCSEVTTSGPCERVIVNGDFIGFQRTSSGRVRRFWIGWSDTTIVEPCSGEEWADEGFQDWPNNS</sequence>